<dbReference type="CDD" id="cd05233">
    <property type="entry name" value="SDR_c"/>
    <property type="match status" value="1"/>
</dbReference>
<dbReference type="FunFam" id="3.40.50.720:FF:000084">
    <property type="entry name" value="Short-chain dehydrogenase reductase"/>
    <property type="match status" value="1"/>
</dbReference>
<dbReference type="EMBL" id="NPBV01000033">
    <property type="protein sequence ID" value="PAD19677.1"/>
    <property type="molecule type" value="Genomic_DNA"/>
</dbReference>
<dbReference type="OrthoDB" id="9805904at2"/>
<evidence type="ECO:0000313" key="3">
    <source>
        <dbReference type="EMBL" id="PAD19677.1"/>
    </source>
</evidence>
<dbReference type="GO" id="GO:0008206">
    <property type="term" value="P:bile acid metabolic process"/>
    <property type="evidence" value="ECO:0007669"/>
    <property type="project" value="UniProtKB-ARBA"/>
</dbReference>
<accession>A0A268A6C0</accession>
<dbReference type="PANTHER" id="PTHR42879">
    <property type="entry name" value="3-OXOACYL-(ACYL-CARRIER-PROTEIN) REDUCTASE"/>
    <property type="match status" value="1"/>
</dbReference>
<dbReference type="PRINTS" id="PR00080">
    <property type="entry name" value="SDRFAMILY"/>
</dbReference>
<dbReference type="PRINTS" id="PR00081">
    <property type="entry name" value="GDHRDH"/>
</dbReference>
<reference evidence="3 4" key="1">
    <citation type="submission" date="2017-07" db="EMBL/GenBank/DDBJ databases">
        <title>Isolation and whole genome analysis of endospore-forming bacteria from heroin.</title>
        <authorList>
            <person name="Kalinowski J."/>
            <person name="Ahrens B."/>
            <person name="Al-Dilaimi A."/>
            <person name="Winkler A."/>
            <person name="Wibberg D."/>
            <person name="Schleenbecker U."/>
            <person name="Ruckert C."/>
            <person name="Wolfel R."/>
            <person name="Grass G."/>
        </authorList>
    </citation>
    <scope>NUCLEOTIDE SEQUENCE [LARGE SCALE GENOMIC DNA]</scope>
    <source>
        <strain evidence="3 4">7528</strain>
    </source>
</reference>
<dbReference type="AlphaFoldDB" id="A0A268A6C0"/>
<evidence type="ECO:0000256" key="1">
    <source>
        <dbReference type="ARBA" id="ARBA00006484"/>
    </source>
</evidence>
<organism evidence="3 4">
    <name type="scientific">Terribacillus saccharophilus</name>
    <dbReference type="NCBI Taxonomy" id="361277"/>
    <lineage>
        <taxon>Bacteria</taxon>
        <taxon>Bacillati</taxon>
        <taxon>Bacillota</taxon>
        <taxon>Bacilli</taxon>
        <taxon>Bacillales</taxon>
        <taxon>Bacillaceae</taxon>
        <taxon>Terribacillus</taxon>
    </lineage>
</organism>
<gene>
    <name evidence="3" type="ORF">CHH64_17835</name>
</gene>
<dbReference type="Pfam" id="PF13561">
    <property type="entry name" value="adh_short_C2"/>
    <property type="match status" value="1"/>
</dbReference>
<sequence>MFIFKTCIRFTYNIGGIILSFHNKVVVVTGATKGIGREIALTFARHGASLIVNGRNRERLAALQNDIQNEGSTCSIVSGDASSPETVNQIKEIINAKFQRVDVLVNNAGMNTRTPTLQTTLNDWENVIRTNLTSAFLTSQSVLPFMIENKQGVIINISSTTANTPHKNATPAYGASKAALNYLTMHLAYEMACHNIRVNAICPGPIETDMTEQWDDTYREKVINGVPLKRLGDTSDVAEMALFLASEQASFITGQSIHVNGGTLMR</sequence>
<dbReference type="SUPFAM" id="SSF51735">
    <property type="entry name" value="NAD(P)-binding Rossmann-fold domains"/>
    <property type="match status" value="1"/>
</dbReference>
<dbReference type="PANTHER" id="PTHR42879:SF2">
    <property type="entry name" value="3-OXOACYL-[ACYL-CARRIER-PROTEIN] REDUCTASE FABG"/>
    <property type="match status" value="1"/>
</dbReference>
<dbReference type="InterPro" id="IPR036291">
    <property type="entry name" value="NAD(P)-bd_dom_sf"/>
</dbReference>
<dbReference type="Gene3D" id="3.40.50.720">
    <property type="entry name" value="NAD(P)-binding Rossmann-like Domain"/>
    <property type="match status" value="1"/>
</dbReference>
<dbReference type="NCBIfam" id="NF005559">
    <property type="entry name" value="PRK07231.1"/>
    <property type="match status" value="1"/>
</dbReference>
<dbReference type="InterPro" id="IPR050259">
    <property type="entry name" value="SDR"/>
</dbReference>
<keyword evidence="2" id="KW-0560">Oxidoreductase</keyword>
<protein>
    <submittedName>
        <fullName evidence="3">3-oxoacyl-ACP reductase</fullName>
    </submittedName>
</protein>
<dbReference type="Proteomes" id="UP000216013">
    <property type="component" value="Unassembled WGS sequence"/>
</dbReference>
<evidence type="ECO:0000313" key="4">
    <source>
        <dbReference type="Proteomes" id="UP000216013"/>
    </source>
</evidence>
<evidence type="ECO:0000256" key="2">
    <source>
        <dbReference type="ARBA" id="ARBA00023002"/>
    </source>
</evidence>
<dbReference type="GO" id="GO:0016491">
    <property type="term" value="F:oxidoreductase activity"/>
    <property type="evidence" value="ECO:0007669"/>
    <property type="project" value="UniProtKB-KW"/>
</dbReference>
<name>A0A268A6C0_9BACI</name>
<comment type="caution">
    <text evidence="3">The sequence shown here is derived from an EMBL/GenBank/DDBJ whole genome shotgun (WGS) entry which is preliminary data.</text>
</comment>
<dbReference type="InterPro" id="IPR002347">
    <property type="entry name" value="SDR_fam"/>
</dbReference>
<proteinExistence type="inferred from homology"/>
<comment type="similarity">
    <text evidence="1">Belongs to the short-chain dehydrogenases/reductases (SDR) family.</text>
</comment>